<reference evidence="4" key="1">
    <citation type="submission" date="2015-04" db="EMBL/GenBank/DDBJ databases">
        <title>The genome sequence of the plant pathogenic Rhizarian Plasmodiophora brassicae reveals insights in its biotrophic life cycle and the origin of chitin synthesis.</title>
        <authorList>
            <person name="Schwelm A."/>
            <person name="Fogelqvist J."/>
            <person name="Knaust A."/>
            <person name="Julke S."/>
            <person name="Lilja T."/>
            <person name="Dhandapani V."/>
            <person name="Bonilla-Rosso G."/>
            <person name="Karlsson M."/>
            <person name="Shevchenko A."/>
            <person name="Choi S.R."/>
            <person name="Kim H.G."/>
            <person name="Park J.Y."/>
            <person name="Lim Y.P."/>
            <person name="Ludwig-Muller J."/>
            <person name="Dixelius C."/>
        </authorList>
    </citation>
    <scope>NUCLEOTIDE SEQUENCE</scope>
    <source>
        <tissue evidence="4">Potato root galls</tissue>
    </source>
</reference>
<accession>A0A0H5RAL9</accession>
<dbReference type="PANTHER" id="PTHR12873:SF0">
    <property type="entry name" value="TWINKLE MTDNA HELICASE"/>
    <property type="match status" value="1"/>
</dbReference>
<feature type="non-terminal residue" evidence="4">
    <location>
        <position position="713"/>
    </location>
</feature>
<dbReference type="PROSITE" id="PS51257">
    <property type="entry name" value="PROKAR_LIPOPROTEIN"/>
    <property type="match status" value="1"/>
</dbReference>
<dbReference type="InterPro" id="IPR027032">
    <property type="entry name" value="Twinkle-like"/>
</dbReference>
<dbReference type="Pfam" id="PF13481">
    <property type="entry name" value="AAA_25"/>
    <property type="match status" value="1"/>
</dbReference>
<dbReference type="Pfam" id="PF13155">
    <property type="entry name" value="Toprim_2"/>
    <property type="match status" value="1"/>
</dbReference>
<dbReference type="Gene3D" id="3.40.50.300">
    <property type="entry name" value="P-loop containing nucleotide triphosphate hydrolases"/>
    <property type="match status" value="1"/>
</dbReference>
<feature type="compositionally biased region" description="Polar residues" evidence="1">
    <location>
        <begin position="687"/>
        <end position="713"/>
    </location>
</feature>
<organism evidence="4">
    <name type="scientific">Spongospora subterranea</name>
    <dbReference type="NCBI Taxonomy" id="70186"/>
    <lineage>
        <taxon>Eukaryota</taxon>
        <taxon>Sar</taxon>
        <taxon>Rhizaria</taxon>
        <taxon>Endomyxa</taxon>
        <taxon>Phytomyxea</taxon>
        <taxon>Plasmodiophorida</taxon>
        <taxon>Plasmodiophoridae</taxon>
        <taxon>Spongospora</taxon>
    </lineage>
</organism>
<dbReference type="GO" id="GO:0003697">
    <property type="term" value="F:single-stranded DNA binding"/>
    <property type="evidence" value="ECO:0007669"/>
    <property type="project" value="InterPro"/>
</dbReference>
<dbReference type="GO" id="GO:0043139">
    <property type="term" value="F:5'-3' DNA helicase activity"/>
    <property type="evidence" value="ECO:0007669"/>
    <property type="project" value="InterPro"/>
</dbReference>
<dbReference type="GO" id="GO:0006260">
    <property type="term" value="P:DNA replication"/>
    <property type="evidence" value="ECO:0007669"/>
    <property type="project" value="InterPro"/>
</dbReference>
<dbReference type="EMBL" id="HACM01010768">
    <property type="protein sequence ID" value="CRZ11210.1"/>
    <property type="molecule type" value="Transcribed_RNA"/>
</dbReference>
<evidence type="ECO:0000256" key="1">
    <source>
        <dbReference type="SAM" id="MobiDB-lite"/>
    </source>
</evidence>
<dbReference type="GO" id="GO:0005524">
    <property type="term" value="F:ATP binding"/>
    <property type="evidence" value="ECO:0007669"/>
    <property type="project" value="InterPro"/>
</dbReference>
<dbReference type="CDD" id="cd01122">
    <property type="entry name" value="Twinkle_C"/>
    <property type="match status" value="1"/>
</dbReference>
<evidence type="ECO:0008006" key="5">
    <source>
        <dbReference type="Google" id="ProtNLM"/>
    </source>
</evidence>
<dbReference type="PROSITE" id="PS51199">
    <property type="entry name" value="SF4_HELICASE"/>
    <property type="match status" value="1"/>
</dbReference>
<sequence length="713" mass="79834">MLLCNSRVLSQRLGAWRHRLHRSVCSASLPTMSSCVPVKSRRDARSSSTYVSSHYQLSDDEVAAYLRKKQLLFRSAGDRLVVKECPFCHPHKNAADNLWKLYIWVDSGRCYCHRCGLNCSFFDFTRHLDDAAEVTSANNLFLKPSLTTALPQVDQTKAAISRSNLRSHPDVLEYLTKSRGLSLEVLEKYGVGVDEAHFANETTGLWNKEKCITFPWARMVEDIGFGPIYVDRLKYRSIVKKSNQRLEPRGGAWGLFGWHTISASAEEIVITEGEFDAMSVYQATGLLAVSLPNGARSLPINILPCLERFKTIILWMDDDIPGQEGVLKFSKKLGLKRCRIVRSKRGMANGPKDANEALLKSVSIADLIKSAARPQHEQILGIADLRADVLDEVLYGSKYIGVPFATLPTLQALLKGHRKGELTVFTGPTGLGKTTILSQMSLDLCTQGVNTLWGSFEIKNHRLAKNMIEQLEGKSLELARTKFEELFERFQTLPLYFLKFFGSTDIHQVLEAMKYAVYVHDVDHILLDNLQFMLGANPVGGSKFDVQEQAISLLRKFATIYNVHITLVIHPRKEAAGQSLSVSSVFGSARATQEADNVFILQASDACKEVRYISLQKNRYDGETGEIPFKFDRPCRRIVELDAFEKEQLRNSRLALRNGQEPGAFTPSRTDHKPWKLHQASYPPPSTTAETKSSPSETSAQLISSQPSAETIS</sequence>
<dbReference type="Gene3D" id="3.40.1360.10">
    <property type="match status" value="1"/>
</dbReference>
<protein>
    <recommendedName>
        <fullName evidence="5">SF4 helicase domain-containing protein</fullName>
    </recommendedName>
</protein>
<dbReference type="PANTHER" id="PTHR12873">
    <property type="entry name" value="T7-LIKE MITOCHONDRIAL DNA HELICASE"/>
    <property type="match status" value="1"/>
</dbReference>
<dbReference type="InterPro" id="IPR034154">
    <property type="entry name" value="TOPRIM_DnaG/twinkle"/>
</dbReference>
<dbReference type="CDD" id="cd01029">
    <property type="entry name" value="TOPRIM_primases"/>
    <property type="match status" value="1"/>
</dbReference>
<dbReference type="InterPro" id="IPR006171">
    <property type="entry name" value="TOPRIM_dom"/>
</dbReference>
<name>A0A0H5RAL9_9EUKA</name>
<feature type="domain" description="Toprim" evidence="2">
    <location>
        <begin position="266"/>
        <end position="348"/>
    </location>
</feature>
<dbReference type="SUPFAM" id="SSF52540">
    <property type="entry name" value="P-loop containing nucleoside triphosphate hydrolases"/>
    <property type="match status" value="1"/>
</dbReference>
<feature type="region of interest" description="Disordered" evidence="1">
    <location>
        <begin position="652"/>
        <end position="713"/>
    </location>
</feature>
<dbReference type="AlphaFoldDB" id="A0A0H5RAL9"/>
<dbReference type="SUPFAM" id="SSF56731">
    <property type="entry name" value="DNA primase core"/>
    <property type="match status" value="1"/>
</dbReference>
<dbReference type="PROSITE" id="PS50880">
    <property type="entry name" value="TOPRIM"/>
    <property type="match status" value="1"/>
</dbReference>
<feature type="domain" description="SF4 helicase" evidence="3">
    <location>
        <begin position="396"/>
        <end position="645"/>
    </location>
</feature>
<proteinExistence type="predicted"/>
<dbReference type="InterPro" id="IPR027417">
    <property type="entry name" value="P-loop_NTPase"/>
</dbReference>
<evidence type="ECO:0000259" key="3">
    <source>
        <dbReference type="PROSITE" id="PS51199"/>
    </source>
</evidence>
<evidence type="ECO:0000313" key="4">
    <source>
        <dbReference type="EMBL" id="CRZ11210.1"/>
    </source>
</evidence>
<evidence type="ECO:0000259" key="2">
    <source>
        <dbReference type="PROSITE" id="PS50880"/>
    </source>
</evidence>
<dbReference type="InterPro" id="IPR007694">
    <property type="entry name" value="DNA_helicase_DnaB-like_C"/>
</dbReference>